<dbReference type="PANTHER" id="PTHR32468">
    <property type="entry name" value="CATION/H + ANTIPORTER"/>
    <property type="match status" value="1"/>
</dbReference>
<dbReference type="InterPro" id="IPR050794">
    <property type="entry name" value="CPA2_transporter"/>
</dbReference>
<feature type="transmembrane region" description="Helical" evidence="12">
    <location>
        <begin position="337"/>
        <end position="363"/>
    </location>
</feature>
<reference evidence="16 17" key="1">
    <citation type="submission" date="2022-03" db="EMBL/GenBank/DDBJ databases">
        <authorList>
            <person name="Macdonald S."/>
            <person name="Ahmed S."/>
            <person name="Newling K."/>
        </authorList>
    </citation>
    <scope>NUCLEOTIDE SEQUENCE [LARGE SCALE GENOMIC DNA]</scope>
</reference>
<keyword evidence="8" id="KW-0406">Ion transport</keyword>
<comment type="subcellular location">
    <subcellularLocation>
        <location evidence="1">Membrane</location>
        <topology evidence="1">Multi-pass membrane protein</topology>
    </subcellularLocation>
</comment>
<comment type="function">
    <text evidence="11">May operate as a cation/H(+) antiporter.</text>
</comment>
<keyword evidence="5 12" id="KW-0812">Transmembrane</keyword>
<feature type="transmembrane region" description="Helical" evidence="12">
    <location>
        <begin position="22"/>
        <end position="40"/>
    </location>
</feature>
<keyword evidence="2" id="KW-0813">Transport</keyword>
<evidence type="ECO:0000256" key="2">
    <source>
        <dbReference type="ARBA" id="ARBA00022448"/>
    </source>
</evidence>
<dbReference type="Gene3D" id="1.20.1530.20">
    <property type="match status" value="1"/>
</dbReference>
<dbReference type="EMBL" id="CAKOAT010112932">
    <property type="protein sequence ID" value="CAH8330178.1"/>
    <property type="molecule type" value="Genomic_DNA"/>
</dbReference>
<feature type="transmembrane region" description="Helical" evidence="12">
    <location>
        <begin position="226"/>
        <end position="244"/>
    </location>
</feature>
<evidence type="ECO:0000256" key="7">
    <source>
        <dbReference type="ARBA" id="ARBA00022989"/>
    </source>
</evidence>
<dbReference type="AlphaFoldDB" id="A0ABC8JP62"/>
<proteinExistence type="inferred from homology"/>
<dbReference type="FunFam" id="1.20.1530.20:FF:000019">
    <property type="entry name" value="Cation/H(+) antiporter 1"/>
    <property type="match status" value="1"/>
</dbReference>
<evidence type="ECO:0000256" key="6">
    <source>
        <dbReference type="ARBA" id="ARBA00022958"/>
    </source>
</evidence>
<feature type="transmembrane region" description="Helical" evidence="12">
    <location>
        <begin position="256"/>
        <end position="275"/>
    </location>
</feature>
<evidence type="ECO:0000256" key="10">
    <source>
        <dbReference type="ARBA" id="ARBA00038341"/>
    </source>
</evidence>
<keyword evidence="4" id="KW-0633">Potassium transport</keyword>
<keyword evidence="6" id="KW-0630">Potassium</keyword>
<dbReference type="PANTHER" id="PTHR32468:SF71">
    <property type="entry name" value="CATION_H(+) ANTIPORTER 2"/>
    <property type="match status" value="1"/>
</dbReference>
<evidence type="ECO:0000256" key="12">
    <source>
        <dbReference type="SAM" id="Phobius"/>
    </source>
</evidence>
<evidence type="ECO:0000256" key="8">
    <source>
        <dbReference type="ARBA" id="ARBA00023065"/>
    </source>
</evidence>
<keyword evidence="17" id="KW-1185">Reference proteome</keyword>
<keyword evidence="7 12" id="KW-1133">Transmembrane helix</keyword>
<feature type="transmembrane region" description="Helical" evidence="12">
    <location>
        <begin position="146"/>
        <end position="165"/>
    </location>
</feature>
<comment type="caution">
    <text evidence="16">The sequence shown here is derived from an EMBL/GenBank/DDBJ whole genome shotgun (WGS) entry which is preliminary data.</text>
</comment>
<gene>
    <name evidence="16" type="ORF">ERUC_LOCUS11858</name>
</gene>
<dbReference type="Pfam" id="PF00999">
    <property type="entry name" value="Na_H_Exchanger"/>
    <property type="match status" value="1"/>
</dbReference>
<dbReference type="Pfam" id="PF23259">
    <property type="entry name" value="CHX17_C"/>
    <property type="match status" value="1"/>
</dbReference>
<feature type="transmembrane region" description="Helical" evidence="12">
    <location>
        <begin position="405"/>
        <end position="425"/>
    </location>
</feature>
<feature type="domain" description="Cation/H+ exchanger transmembrane" evidence="13">
    <location>
        <begin position="38"/>
        <end position="426"/>
    </location>
</feature>
<sequence length="794" mass="89438">MDPNLLLCLPQGDALFNPLNTMFIQMACILVFSQLFFLLLKPCGQAGPVAQILAGIVLSPALLSRIDQVKNFFLQNDAADYYSFFSFALRTSFMFLIGLEFDLQFMRRNLKKVTVITISSFVSCALLSLAFFYLLTPLLRIKEDLFTFYLVLFITLSNTASPVVLRSISDWKLSTSEIGRLTISCALLNELTNVVVYTIIIAVISSSASSSASSSDSSSRSLIGDLFLFIFMTGALILLNRFLAPWLPKRNPKEKYLSKAETLVFFVFLLIIAITIESYDVNSSVSVFIIGIMFPRQGKTHRTLINRLSYPIHEFVLPVYFGYIGFRFSIIALTKRYYIGLVIIVILTLVGKFIGVISACMYLKIPKKYWLFLPTILSVKGHVGLLLLDANYAEKKWWTTTIHDMMIASLVITTLLSGVLASFLLKAREKDFAHQKTSLESHDTSEELRTLSCVYGARCTRGEIAIISSLSGSHGASKPFTPLLMHLVPLPKKRKSELLYHEHDEDVHVDDDFGTNESLMVNDSIDSFAKDSKILIQQVKLVTQMVNMHEEICNATEDLRVNIVFLPFHKHQRIDGKTTNDGEHFRQLNRKVLRHAPCSVGIYVDRNITGFQQPHGFGSVQNVAVLFFGGPDDREALALCKWFASNTLIHLTIIQFVLEDSHPESPVRNATTPDSSEILIEVQGRNQTEHEADRSLLEEFHNRFVSTGQVGFIEKRVSNGTHTLTILREIEEMYSLFVVGKSRGDCPMTVRMKDWEECPELGTVGDFLASSLDVNASVLVVQRQRNSHDDFIDD</sequence>
<feature type="transmembrane region" description="Helical" evidence="12">
    <location>
        <begin position="186"/>
        <end position="206"/>
    </location>
</feature>
<name>A0ABC8JP62_ERUVS</name>
<evidence type="ECO:0008006" key="18">
    <source>
        <dbReference type="Google" id="ProtNLM"/>
    </source>
</evidence>
<protein>
    <recommendedName>
        <fullName evidence="18">Cation/H+ exchanger domain-containing protein</fullName>
    </recommendedName>
</protein>
<accession>A0ABC8JP62</accession>
<keyword evidence="3" id="KW-0050">Antiport</keyword>
<feature type="domain" description="Cation/H(+) antiporter central" evidence="14">
    <location>
        <begin position="520"/>
        <end position="613"/>
    </location>
</feature>
<evidence type="ECO:0000256" key="9">
    <source>
        <dbReference type="ARBA" id="ARBA00023136"/>
    </source>
</evidence>
<evidence type="ECO:0000256" key="3">
    <source>
        <dbReference type="ARBA" id="ARBA00022449"/>
    </source>
</evidence>
<dbReference type="InterPro" id="IPR057291">
    <property type="entry name" value="CHX17_2nd"/>
</dbReference>
<evidence type="ECO:0000259" key="14">
    <source>
        <dbReference type="Pfam" id="PF23256"/>
    </source>
</evidence>
<organism evidence="16 17">
    <name type="scientific">Eruca vesicaria subsp. sativa</name>
    <name type="common">Garden rocket</name>
    <name type="synonym">Eruca sativa</name>
    <dbReference type="NCBI Taxonomy" id="29727"/>
    <lineage>
        <taxon>Eukaryota</taxon>
        <taxon>Viridiplantae</taxon>
        <taxon>Streptophyta</taxon>
        <taxon>Embryophyta</taxon>
        <taxon>Tracheophyta</taxon>
        <taxon>Spermatophyta</taxon>
        <taxon>Magnoliopsida</taxon>
        <taxon>eudicotyledons</taxon>
        <taxon>Gunneridae</taxon>
        <taxon>Pentapetalae</taxon>
        <taxon>rosids</taxon>
        <taxon>malvids</taxon>
        <taxon>Brassicales</taxon>
        <taxon>Brassicaceae</taxon>
        <taxon>Brassiceae</taxon>
        <taxon>Eruca</taxon>
    </lineage>
</organism>
<evidence type="ECO:0000259" key="13">
    <source>
        <dbReference type="Pfam" id="PF00999"/>
    </source>
</evidence>
<feature type="transmembrane region" description="Helical" evidence="12">
    <location>
        <begin position="113"/>
        <end position="134"/>
    </location>
</feature>
<evidence type="ECO:0000259" key="15">
    <source>
        <dbReference type="Pfam" id="PF23259"/>
    </source>
</evidence>
<dbReference type="GO" id="GO:0006813">
    <property type="term" value="P:potassium ion transport"/>
    <property type="evidence" value="ECO:0007669"/>
    <property type="project" value="UniProtKB-KW"/>
</dbReference>
<evidence type="ECO:0000256" key="11">
    <source>
        <dbReference type="ARBA" id="ARBA00054890"/>
    </source>
</evidence>
<dbReference type="InterPro" id="IPR057290">
    <property type="entry name" value="CHX17_C"/>
</dbReference>
<dbReference type="Pfam" id="PF23256">
    <property type="entry name" value="CHX17_2nd"/>
    <property type="match status" value="1"/>
</dbReference>
<dbReference type="GO" id="GO:0016020">
    <property type="term" value="C:membrane"/>
    <property type="evidence" value="ECO:0007669"/>
    <property type="project" value="UniProtKB-SubCell"/>
</dbReference>
<feature type="transmembrane region" description="Helical" evidence="12">
    <location>
        <begin position="310"/>
        <end position="331"/>
    </location>
</feature>
<feature type="transmembrane region" description="Helical" evidence="12">
    <location>
        <begin position="47"/>
        <end position="66"/>
    </location>
</feature>
<evidence type="ECO:0000313" key="16">
    <source>
        <dbReference type="EMBL" id="CAH8330178.1"/>
    </source>
</evidence>
<evidence type="ECO:0000313" key="17">
    <source>
        <dbReference type="Proteomes" id="UP001642260"/>
    </source>
</evidence>
<comment type="similarity">
    <text evidence="10">Belongs to the monovalent cation:proton antiporter 2 (CPA2) transporter (TC 2.A.37) family. CHX (TC 2.A.37.4) subfamily.</text>
</comment>
<keyword evidence="9 12" id="KW-0472">Membrane</keyword>
<evidence type="ECO:0000256" key="1">
    <source>
        <dbReference type="ARBA" id="ARBA00004141"/>
    </source>
</evidence>
<evidence type="ECO:0000256" key="5">
    <source>
        <dbReference type="ARBA" id="ARBA00022692"/>
    </source>
</evidence>
<dbReference type="InterPro" id="IPR038770">
    <property type="entry name" value="Na+/solute_symporter_sf"/>
</dbReference>
<evidence type="ECO:0000256" key="4">
    <source>
        <dbReference type="ARBA" id="ARBA00022538"/>
    </source>
</evidence>
<dbReference type="Proteomes" id="UP001642260">
    <property type="component" value="Unassembled WGS sequence"/>
</dbReference>
<feature type="transmembrane region" description="Helical" evidence="12">
    <location>
        <begin position="370"/>
        <end position="393"/>
    </location>
</feature>
<feature type="transmembrane region" description="Helical" evidence="12">
    <location>
        <begin position="81"/>
        <end position="101"/>
    </location>
</feature>
<dbReference type="GO" id="GO:0015297">
    <property type="term" value="F:antiporter activity"/>
    <property type="evidence" value="ECO:0007669"/>
    <property type="project" value="UniProtKB-KW"/>
</dbReference>
<dbReference type="InterPro" id="IPR006153">
    <property type="entry name" value="Cation/H_exchanger_TM"/>
</dbReference>
<feature type="domain" description="Cation/H(+) antiporter C-terminal" evidence="15">
    <location>
        <begin position="622"/>
        <end position="783"/>
    </location>
</feature>